<dbReference type="Pfam" id="PF13743">
    <property type="entry name" value="Thioredoxin_5"/>
    <property type="match status" value="1"/>
</dbReference>
<dbReference type="Proteomes" id="UP000325295">
    <property type="component" value="Chromosome"/>
</dbReference>
<protein>
    <submittedName>
        <fullName evidence="1">DsbA family protein</fullName>
    </submittedName>
</protein>
<evidence type="ECO:0000313" key="1">
    <source>
        <dbReference type="EMBL" id="QER67776.1"/>
    </source>
</evidence>
<keyword evidence="2" id="KW-1185">Reference proteome</keyword>
<organism evidence="1 2">
    <name type="scientific">Paucilactobacillus nenjiangensis</name>
    <dbReference type="NCBI Taxonomy" id="1296540"/>
    <lineage>
        <taxon>Bacteria</taxon>
        <taxon>Bacillati</taxon>
        <taxon>Bacillota</taxon>
        <taxon>Bacilli</taxon>
        <taxon>Lactobacillales</taxon>
        <taxon>Lactobacillaceae</taxon>
        <taxon>Paucilactobacillus</taxon>
    </lineage>
</organism>
<dbReference type="EMBL" id="CP043939">
    <property type="protein sequence ID" value="QER67776.1"/>
    <property type="molecule type" value="Genomic_DNA"/>
</dbReference>
<dbReference type="OrthoDB" id="2156137at2"/>
<dbReference type="SUPFAM" id="SSF52833">
    <property type="entry name" value="Thioredoxin-like"/>
    <property type="match status" value="1"/>
</dbReference>
<sequence length="207" mass="23579">MFEIHLFVNPLDSQCMQCEQDALKFKQNLNGHVRIQFLPLVNMQTVTNTIKQLNLDPHNLPLRNRITQHILDVALDYKAASFQGRKKGRSFLFEMQDAIMEQGQQYSSSMSIQIARELGLDAEMFSEDRASKLAKNSFKDDQKLAQEMGVTDESSAVVFNSTIEQDGILIPNFSYKSLTEVCSTKLDSVDHFVANLKEKQHPSLHII</sequence>
<name>A0A5P1X1S4_9LACO</name>
<dbReference type="InterPro" id="IPR036249">
    <property type="entry name" value="Thioredoxin-like_sf"/>
</dbReference>
<dbReference type="Gene3D" id="3.40.30.10">
    <property type="entry name" value="Glutaredoxin"/>
    <property type="match status" value="1"/>
</dbReference>
<accession>A0A5P1X1S4</accession>
<evidence type="ECO:0000313" key="2">
    <source>
        <dbReference type="Proteomes" id="UP000325295"/>
    </source>
</evidence>
<proteinExistence type="predicted"/>
<dbReference type="RefSeq" id="WP_150204248.1">
    <property type="nucleotide sequence ID" value="NZ_CAUQTN010000032.1"/>
</dbReference>
<reference evidence="1 2" key="1">
    <citation type="submission" date="2019-09" db="EMBL/GenBank/DDBJ databases">
        <title>Complete Genome Sequence of Lactobacillus nenjiangensis SH-Y15, isolated from sauerkraut.</title>
        <authorList>
            <person name="Yang H."/>
        </authorList>
    </citation>
    <scope>NUCLEOTIDE SEQUENCE [LARGE SCALE GENOMIC DNA]</scope>
    <source>
        <strain evidence="1 2">SH-Y15</strain>
    </source>
</reference>
<gene>
    <name evidence="1" type="ORF">F0161_07830</name>
</gene>
<dbReference type="AlphaFoldDB" id="A0A5P1X1S4"/>
<dbReference type="KEGG" id="lnn:F0161_07830"/>